<dbReference type="PANTHER" id="PTHR42852:SF17">
    <property type="entry name" value="THIOREDOXIN-LIKE PROTEIN HI_1115"/>
    <property type="match status" value="1"/>
</dbReference>
<evidence type="ECO:0000259" key="3">
    <source>
        <dbReference type="PROSITE" id="PS51352"/>
    </source>
</evidence>
<reference evidence="4" key="2">
    <citation type="journal article" date="2021" name="J Anim Sci Technol">
        <title>Complete genome sequence of Paenibacillus konkukensis sp. nov. SK3146 as a potential probiotic strain.</title>
        <authorList>
            <person name="Jung H.I."/>
            <person name="Park S."/>
            <person name="Niu K.M."/>
            <person name="Lee S.W."/>
            <person name="Kothari D."/>
            <person name="Yi K.J."/>
            <person name="Kim S.K."/>
        </authorList>
    </citation>
    <scope>NUCLEOTIDE SEQUENCE</scope>
    <source>
        <strain evidence="4">SK3146</strain>
    </source>
</reference>
<keyword evidence="2" id="KW-1133">Transmembrane helix</keyword>
<dbReference type="InterPro" id="IPR000866">
    <property type="entry name" value="AhpC/TSA"/>
</dbReference>
<feature type="transmembrane region" description="Helical" evidence="2">
    <location>
        <begin position="137"/>
        <end position="154"/>
    </location>
</feature>
<dbReference type="PROSITE" id="PS51352">
    <property type="entry name" value="THIOREDOXIN_2"/>
    <property type="match status" value="1"/>
</dbReference>
<organism evidence="4 5">
    <name type="scientific">Paenibacillus konkukensis</name>
    <dbReference type="NCBI Taxonomy" id="2020716"/>
    <lineage>
        <taxon>Bacteria</taxon>
        <taxon>Bacillati</taxon>
        <taxon>Bacillota</taxon>
        <taxon>Bacilli</taxon>
        <taxon>Bacillales</taxon>
        <taxon>Paenibacillaceae</taxon>
        <taxon>Paenibacillus</taxon>
    </lineage>
</organism>
<feature type="transmembrane region" description="Helical" evidence="2">
    <location>
        <begin position="166"/>
        <end position="188"/>
    </location>
</feature>
<feature type="transmembrane region" description="Helical" evidence="2">
    <location>
        <begin position="111"/>
        <end position="131"/>
    </location>
</feature>
<dbReference type="PROSITE" id="PS00194">
    <property type="entry name" value="THIOREDOXIN_1"/>
    <property type="match status" value="1"/>
</dbReference>
<dbReference type="SUPFAM" id="SSF52833">
    <property type="entry name" value="Thioredoxin-like"/>
    <property type="match status" value="1"/>
</dbReference>
<feature type="transmembrane region" description="Helical" evidence="2">
    <location>
        <begin position="50"/>
        <end position="70"/>
    </location>
</feature>
<evidence type="ECO:0000313" key="4">
    <source>
        <dbReference type="EMBL" id="UQZ84100.1"/>
    </source>
</evidence>
<evidence type="ECO:0000256" key="1">
    <source>
        <dbReference type="ARBA" id="ARBA00023157"/>
    </source>
</evidence>
<sequence length="343" mass="38220">MNVWTLGPLVLSSQIVIAASAAVAGYITLRARLRRLLPPEARYDRAWDAALLWLVLWKLSALLFQPISLLENPADLLYSSGGMRGIWLATFITLGYVWFRDHKSPNRTIYIDSWLVSILVGYTLYRILAVLFLEGNASTNAVISVLGIVLLAAWRKVRPQAGSRGVSTLFVSFVILHALISTVAANTWEKSGGFGVQAAEDAAEGLGIGQRAPDFELFTLEGQAVKLSDFRGKKVLLNFWATWCPPCRIEMPVMQKFYSEYKDRDVVILSVDARHTEVSQAPVEAFKSHWGLTFPLVLDVEGQVGKTYQISAYPATYVLDEQGIIRKKHQGAMDEDMLKKAVR</sequence>
<dbReference type="Pfam" id="PF00578">
    <property type="entry name" value="AhpC-TSA"/>
    <property type="match status" value="1"/>
</dbReference>
<keyword evidence="5" id="KW-1185">Reference proteome</keyword>
<dbReference type="InterPro" id="IPR036249">
    <property type="entry name" value="Thioredoxin-like_sf"/>
</dbReference>
<dbReference type="PANTHER" id="PTHR42852">
    <property type="entry name" value="THIOL:DISULFIDE INTERCHANGE PROTEIN DSBE"/>
    <property type="match status" value="1"/>
</dbReference>
<dbReference type="EMBL" id="CP027059">
    <property type="protein sequence ID" value="UQZ84100.1"/>
    <property type="molecule type" value="Genomic_DNA"/>
</dbReference>
<accession>A0ABY4RQ85</accession>
<dbReference type="InterPro" id="IPR017937">
    <property type="entry name" value="Thioredoxin_CS"/>
</dbReference>
<keyword evidence="2" id="KW-0472">Membrane</keyword>
<feature type="domain" description="Thioredoxin" evidence="3">
    <location>
        <begin position="206"/>
        <end position="343"/>
    </location>
</feature>
<feature type="transmembrane region" description="Helical" evidence="2">
    <location>
        <begin position="76"/>
        <end position="99"/>
    </location>
</feature>
<evidence type="ECO:0000256" key="2">
    <source>
        <dbReference type="SAM" id="Phobius"/>
    </source>
</evidence>
<dbReference type="Proteomes" id="UP001057134">
    <property type="component" value="Chromosome"/>
</dbReference>
<dbReference type="InterPro" id="IPR013766">
    <property type="entry name" value="Thioredoxin_domain"/>
</dbReference>
<feature type="transmembrane region" description="Helical" evidence="2">
    <location>
        <begin position="6"/>
        <end position="29"/>
    </location>
</feature>
<keyword evidence="2" id="KW-0812">Transmembrane</keyword>
<keyword evidence="1" id="KW-1015">Disulfide bond</keyword>
<proteinExistence type="predicted"/>
<dbReference type="InterPro" id="IPR050553">
    <property type="entry name" value="Thioredoxin_ResA/DsbE_sf"/>
</dbReference>
<name>A0ABY4RQ85_9BACL</name>
<gene>
    <name evidence="4" type="primary">resA_4</name>
    <name evidence="4" type="ORF">SK3146_03333</name>
</gene>
<dbReference type="Gene3D" id="3.40.30.10">
    <property type="entry name" value="Glutaredoxin"/>
    <property type="match status" value="1"/>
</dbReference>
<protein>
    <submittedName>
        <fullName evidence="4">Thiol-disulfide oxidoreductase ResA</fullName>
    </submittedName>
</protein>
<reference evidence="4" key="1">
    <citation type="submission" date="2018-02" db="EMBL/GenBank/DDBJ databases">
        <authorList>
            <person name="Kim S.-K."/>
            <person name="Jung H.-I."/>
            <person name="Lee S.-W."/>
        </authorList>
    </citation>
    <scope>NUCLEOTIDE SEQUENCE</scope>
    <source>
        <strain evidence="4">SK3146</strain>
    </source>
</reference>
<evidence type="ECO:0000313" key="5">
    <source>
        <dbReference type="Proteomes" id="UP001057134"/>
    </source>
</evidence>
<dbReference type="CDD" id="cd02966">
    <property type="entry name" value="TlpA_like_family"/>
    <property type="match status" value="1"/>
</dbReference>